<proteinExistence type="predicted"/>
<gene>
    <name evidence="1" type="ORF">RB653_001570</name>
</gene>
<comment type="caution">
    <text evidence="1">The sequence shown here is derived from an EMBL/GenBank/DDBJ whole genome shotgun (WGS) entry which is preliminary data.</text>
</comment>
<accession>A0AAN7U8L4</accession>
<dbReference type="Proteomes" id="UP001344447">
    <property type="component" value="Unassembled WGS sequence"/>
</dbReference>
<organism evidence="1 2">
    <name type="scientific">Dictyostelium firmibasis</name>
    <dbReference type="NCBI Taxonomy" id="79012"/>
    <lineage>
        <taxon>Eukaryota</taxon>
        <taxon>Amoebozoa</taxon>
        <taxon>Evosea</taxon>
        <taxon>Eumycetozoa</taxon>
        <taxon>Dictyostelia</taxon>
        <taxon>Dictyosteliales</taxon>
        <taxon>Dictyosteliaceae</taxon>
        <taxon>Dictyostelium</taxon>
    </lineage>
</organism>
<dbReference type="EMBL" id="JAVFKY010000002">
    <property type="protein sequence ID" value="KAK5581535.1"/>
    <property type="molecule type" value="Genomic_DNA"/>
</dbReference>
<keyword evidence="2" id="KW-1185">Reference proteome</keyword>
<evidence type="ECO:0000313" key="1">
    <source>
        <dbReference type="EMBL" id="KAK5581535.1"/>
    </source>
</evidence>
<sequence>MLFKSLQSISSVNSVSQKSQLKNTVNTSQFGSNSIQLLAVDACIDINLAPLLTAHIDANIRV</sequence>
<protein>
    <submittedName>
        <fullName evidence="1">Uncharacterized protein</fullName>
    </submittedName>
</protein>
<reference evidence="1 2" key="1">
    <citation type="submission" date="2023-11" db="EMBL/GenBank/DDBJ databases">
        <title>Dfirmibasis_genome.</title>
        <authorList>
            <person name="Edelbroek B."/>
            <person name="Kjellin J."/>
            <person name="Jerlstrom-Hultqvist J."/>
            <person name="Soderbom F."/>
        </authorList>
    </citation>
    <scope>NUCLEOTIDE SEQUENCE [LARGE SCALE GENOMIC DNA]</scope>
    <source>
        <strain evidence="1 2">TNS-C-14</strain>
    </source>
</reference>
<evidence type="ECO:0000313" key="2">
    <source>
        <dbReference type="Proteomes" id="UP001344447"/>
    </source>
</evidence>
<name>A0AAN7U8L4_9MYCE</name>
<dbReference type="AlphaFoldDB" id="A0AAN7U8L4"/>